<dbReference type="InterPro" id="IPR035908">
    <property type="entry name" value="F0_ATP_A_sf"/>
</dbReference>
<comment type="similarity">
    <text evidence="2">Belongs to the ATPase A chain family.</text>
</comment>
<name>S5TFA2_9ASCO</name>
<evidence type="ECO:0000256" key="10">
    <source>
        <dbReference type="ARBA" id="ARBA00023136"/>
    </source>
</evidence>
<dbReference type="PANTHER" id="PTHR11410">
    <property type="entry name" value="ATP SYNTHASE SUBUNIT A"/>
    <property type="match status" value="1"/>
</dbReference>
<dbReference type="NCBIfam" id="TIGR01131">
    <property type="entry name" value="ATP_synt_6_or_A"/>
    <property type="match status" value="1"/>
</dbReference>
<feature type="transmembrane region" description="Helical" evidence="13">
    <location>
        <begin position="86"/>
        <end position="107"/>
    </location>
</feature>
<evidence type="ECO:0000256" key="2">
    <source>
        <dbReference type="ARBA" id="ARBA00006810"/>
    </source>
</evidence>
<keyword evidence="14" id="KW-0496">Mitochondrion</keyword>
<dbReference type="AlphaFoldDB" id="S5TFA2"/>
<evidence type="ECO:0000256" key="6">
    <source>
        <dbReference type="ARBA" id="ARBA00022692"/>
    </source>
</evidence>
<evidence type="ECO:0000256" key="3">
    <source>
        <dbReference type="ARBA" id="ARBA00021312"/>
    </source>
</evidence>
<dbReference type="InterPro" id="IPR000568">
    <property type="entry name" value="ATP_synth_F0_asu"/>
</dbReference>
<proteinExistence type="inferred from homology"/>
<keyword evidence="5" id="KW-0138">CF(0)</keyword>
<evidence type="ECO:0000256" key="12">
    <source>
        <dbReference type="RuleBase" id="RU004450"/>
    </source>
</evidence>
<evidence type="ECO:0000256" key="9">
    <source>
        <dbReference type="ARBA" id="ARBA00023065"/>
    </source>
</evidence>
<feature type="transmembrane region" description="Helical" evidence="13">
    <location>
        <begin position="184"/>
        <end position="205"/>
    </location>
</feature>
<dbReference type="PROSITE" id="PS00449">
    <property type="entry name" value="ATPASE_A"/>
    <property type="match status" value="1"/>
</dbReference>
<dbReference type="GO" id="GO:0045259">
    <property type="term" value="C:proton-transporting ATP synthase complex"/>
    <property type="evidence" value="ECO:0007669"/>
    <property type="project" value="UniProtKB-KW"/>
</dbReference>
<dbReference type="GeneID" id="16694462"/>
<evidence type="ECO:0000313" key="14">
    <source>
        <dbReference type="EMBL" id="AGS44132.1"/>
    </source>
</evidence>
<dbReference type="FunFam" id="1.20.120.220:FF:000003">
    <property type="entry name" value="ATP synthase subunit a"/>
    <property type="match status" value="1"/>
</dbReference>
<dbReference type="PRINTS" id="PR00123">
    <property type="entry name" value="ATPASEA"/>
</dbReference>
<dbReference type="Gene3D" id="1.20.120.220">
    <property type="entry name" value="ATP synthase, F0 complex, subunit A"/>
    <property type="match status" value="1"/>
</dbReference>
<keyword evidence="7" id="KW-0375">Hydrogen ion transport</keyword>
<evidence type="ECO:0000256" key="7">
    <source>
        <dbReference type="ARBA" id="ARBA00022781"/>
    </source>
</evidence>
<keyword evidence="4" id="KW-0813">Transport</keyword>
<dbReference type="Pfam" id="PF00119">
    <property type="entry name" value="ATP-synt_A"/>
    <property type="match status" value="1"/>
</dbReference>
<dbReference type="HAMAP" id="MF_01393">
    <property type="entry name" value="ATP_synth_a_bact"/>
    <property type="match status" value="1"/>
</dbReference>
<evidence type="ECO:0000256" key="4">
    <source>
        <dbReference type="ARBA" id="ARBA00022448"/>
    </source>
</evidence>
<dbReference type="SUPFAM" id="SSF81336">
    <property type="entry name" value="F1F0 ATP synthase subunit A"/>
    <property type="match status" value="1"/>
</dbReference>
<keyword evidence="6 13" id="KW-0812">Transmembrane</keyword>
<dbReference type="EMBL" id="KC993178">
    <property type="protein sequence ID" value="AGS44132.1"/>
    <property type="molecule type" value="Genomic_DNA"/>
</dbReference>
<keyword evidence="9" id="KW-0406">Ion transport</keyword>
<dbReference type="GO" id="GO:0005743">
    <property type="term" value="C:mitochondrial inner membrane"/>
    <property type="evidence" value="ECO:0007669"/>
    <property type="project" value="UniProtKB-SubCell"/>
</dbReference>
<evidence type="ECO:0000256" key="11">
    <source>
        <dbReference type="ARBA" id="ARBA00023310"/>
    </source>
</evidence>
<evidence type="ECO:0000256" key="5">
    <source>
        <dbReference type="ARBA" id="ARBA00022547"/>
    </source>
</evidence>
<feature type="transmembrane region" description="Helical" evidence="13">
    <location>
        <begin position="27"/>
        <end position="49"/>
    </location>
</feature>
<organism evidence="14">
    <name type="scientific">Diddensiella santjacobensis</name>
    <dbReference type="NCBI Taxonomy" id="2704139"/>
    <lineage>
        <taxon>Eukaryota</taxon>
        <taxon>Fungi</taxon>
        <taxon>Dikarya</taxon>
        <taxon>Ascomycota</taxon>
        <taxon>Saccharomycotina</taxon>
        <taxon>Dipodascomycetes</taxon>
        <taxon>Dipodascales</taxon>
        <taxon>Trichomonascaceae</taxon>
        <taxon>Diddensiella</taxon>
    </lineage>
</organism>
<keyword evidence="11" id="KW-0066">ATP synthesis</keyword>
<evidence type="ECO:0000256" key="8">
    <source>
        <dbReference type="ARBA" id="ARBA00022989"/>
    </source>
</evidence>
<evidence type="ECO:0000256" key="1">
    <source>
        <dbReference type="ARBA" id="ARBA00004448"/>
    </source>
</evidence>
<comment type="subcellular location">
    <subcellularLocation>
        <location evidence="1 12">Mitochondrion inner membrane</location>
        <topology evidence="1 12">Multi-pass membrane protein</topology>
    </subcellularLocation>
</comment>
<dbReference type="InterPro" id="IPR045083">
    <property type="entry name" value="ATP_synth_F0_asu_bact/mt"/>
</dbReference>
<gene>
    <name evidence="14" type="primary">atp6</name>
</gene>
<keyword evidence="10 13" id="KW-0472">Membrane</keyword>
<dbReference type="InterPro" id="IPR023011">
    <property type="entry name" value="ATP_synth_F0_asu_AS"/>
</dbReference>
<geneLocation type="mitochondrion" evidence="14"/>
<reference evidence="14" key="1">
    <citation type="submission" date="2013-04" db="EMBL/GenBank/DDBJ databases">
        <authorList>
            <person name="Zemanova J."/>
            <person name="Hegedusova E."/>
            <person name="Brejova B."/>
            <person name="Nosek J."/>
        </authorList>
    </citation>
    <scope>NUCLEOTIDE SEQUENCE</scope>
    <source>
        <strain evidence="14">CBS 8183</strain>
    </source>
</reference>
<protein>
    <recommendedName>
        <fullName evidence="3 12">ATP synthase subunit a</fullName>
    </recommendedName>
</protein>
<accession>S5TFA2</accession>
<dbReference type="RefSeq" id="YP_008474887.1">
    <property type="nucleotide sequence ID" value="NC_022155.1"/>
</dbReference>
<dbReference type="GO" id="GO:0046933">
    <property type="term" value="F:proton-transporting ATP synthase activity, rotational mechanism"/>
    <property type="evidence" value="ECO:0007669"/>
    <property type="project" value="TreeGrafter"/>
</dbReference>
<dbReference type="PANTHER" id="PTHR11410:SF0">
    <property type="entry name" value="ATP SYNTHASE SUBUNIT A"/>
    <property type="match status" value="1"/>
</dbReference>
<keyword evidence="8 13" id="KW-1133">Transmembrane helix</keyword>
<evidence type="ECO:0000256" key="13">
    <source>
        <dbReference type="SAM" id="Phobius"/>
    </source>
</evidence>
<feature type="transmembrane region" description="Helical" evidence="13">
    <location>
        <begin position="119"/>
        <end position="140"/>
    </location>
</feature>
<feature type="transmembrane region" description="Helical" evidence="13">
    <location>
        <begin position="211"/>
        <end position="238"/>
    </location>
</feature>
<sequence length="253" mass="28262">MLYTIISPLEQFDVNPLSSIEILETKYSLLILSTYVLYILIVLGIVYFLHTYSTTANIIPSKYYIGIEGLLSTIQNMVIVQIGKNAIVYLPFLYGIFILVLFSNLISLIPYNFAIMAQLVYTVAFSTMIWLGVTILGLYIQKLHFFSLFVPAGCNIVLLPILVVIETLSYIARSISLGLRLGSNILAGHLLLVILCGLIYDFLLISWTTFFIGILPLLLLLGIMCLEGAIACIQAYVFTILTCSYIKDSLYGH</sequence>
<dbReference type="CDD" id="cd00310">
    <property type="entry name" value="ATP-synt_Fo_a_6"/>
    <property type="match status" value="1"/>
</dbReference>
<feature type="transmembrane region" description="Helical" evidence="13">
    <location>
        <begin position="146"/>
        <end position="172"/>
    </location>
</feature>